<protein>
    <submittedName>
        <fullName evidence="1">Uncharacterized protein</fullName>
    </submittedName>
</protein>
<keyword evidence="2" id="KW-1185">Reference proteome</keyword>
<dbReference type="RefSeq" id="WP_034816992.1">
    <property type="nucleotide sequence ID" value="NZ_JANIEK010000016.1"/>
</dbReference>
<dbReference type="EMBL" id="JANIEK010000016">
    <property type="protein sequence ID" value="MCT4795036.1"/>
    <property type="molecule type" value="Genomic_DNA"/>
</dbReference>
<proteinExistence type="predicted"/>
<dbReference type="Proteomes" id="UP001206821">
    <property type="component" value="Unassembled WGS sequence"/>
</dbReference>
<gene>
    <name evidence="1" type="ORF">NQG31_05735</name>
</gene>
<sequence>MHKRMSWKQLKWLIPFLLIGLILYQSGQELRQFSLAAAFRTLESLTGLEQFSPTWDARYLAIRKRRKLLPSLLRTARLISRKK</sequence>
<organism evidence="1 2">
    <name type="scientific">Exiguobacterium alkaliphilum</name>
    <dbReference type="NCBI Taxonomy" id="1428684"/>
    <lineage>
        <taxon>Bacteria</taxon>
        <taxon>Bacillati</taxon>
        <taxon>Bacillota</taxon>
        <taxon>Bacilli</taxon>
        <taxon>Bacillales</taxon>
        <taxon>Bacillales Family XII. Incertae Sedis</taxon>
        <taxon>Exiguobacterium</taxon>
    </lineage>
</organism>
<name>A0ABT2KX60_9BACL</name>
<reference evidence="1 2" key="1">
    <citation type="submission" date="2022-07" db="EMBL/GenBank/DDBJ databases">
        <title>Genomic and pangenome structural analysis of the polyextremophile Exiguobacterium.</title>
        <authorList>
            <person name="Shen L."/>
        </authorList>
    </citation>
    <scope>NUCLEOTIDE SEQUENCE [LARGE SCALE GENOMIC DNA]</scope>
    <source>
        <strain evidence="1 2">12_1</strain>
    </source>
</reference>
<accession>A0ABT2KX60</accession>
<comment type="caution">
    <text evidence="1">The sequence shown here is derived from an EMBL/GenBank/DDBJ whole genome shotgun (WGS) entry which is preliminary data.</text>
</comment>
<evidence type="ECO:0000313" key="1">
    <source>
        <dbReference type="EMBL" id="MCT4795036.1"/>
    </source>
</evidence>
<evidence type="ECO:0000313" key="2">
    <source>
        <dbReference type="Proteomes" id="UP001206821"/>
    </source>
</evidence>